<feature type="domain" description="Zn(2)-C6 fungal-type" evidence="8">
    <location>
        <begin position="24"/>
        <end position="53"/>
    </location>
</feature>
<protein>
    <recommendedName>
        <fullName evidence="8">Zn(2)-C6 fungal-type domain-containing protein</fullName>
    </recommendedName>
</protein>
<evidence type="ECO:0000256" key="5">
    <source>
        <dbReference type="ARBA" id="ARBA00023163"/>
    </source>
</evidence>
<dbReference type="AlphaFoldDB" id="A0AAN6F518"/>
<name>A0AAN6F518_EXODE</name>
<reference evidence="9" key="1">
    <citation type="submission" date="2023-01" db="EMBL/GenBank/DDBJ databases">
        <title>Exophiala dermititidis isolated from Cystic Fibrosis Patient.</title>
        <authorList>
            <person name="Kurbessoian T."/>
            <person name="Crocker A."/>
            <person name="Murante D."/>
            <person name="Hogan D.A."/>
            <person name="Stajich J.E."/>
        </authorList>
    </citation>
    <scope>NUCLEOTIDE SEQUENCE</scope>
    <source>
        <strain evidence="9">Ex8</strain>
    </source>
</reference>
<dbReference type="CDD" id="cd12148">
    <property type="entry name" value="fungal_TF_MHR"/>
    <property type="match status" value="1"/>
</dbReference>
<dbReference type="InterPro" id="IPR001138">
    <property type="entry name" value="Zn2Cys6_DnaBD"/>
</dbReference>
<evidence type="ECO:0000256" key="6">
    <source>
        <dbReference type="ARBA" id="ARBA00023242"/>
    </source>
</evidence>
<keyword evidence="2" id="KW-0479">Metal-binding</keyword>
<dbReference type="GO" id="GO:0008270">
    <property type="term" value="F:zinc ion binding"/>
    <property type="evidence" value="ECO:0007669"/>
    <property type="project" value="InterPro"/>
</dbReference>
<evidence type="ECO:0000313" key="9">
    <source>
        <dbReference type="EMBL" id="KAJ8995740.1"/>
    </source>
</evidence>
<dbReference type="PROSITE" id="PS00463">
    <property type="entry name" value="ZN2_CY6_FUNGAL_1"/>
    <property type="match status" value="1"/>
</dbReference>
<dbReference type="CDD" id="cd00067">
    <property type="entry name" value="GAL4"/>
    <property type="match status" value="1"/>
</dbReference>
<comment type="subcellular location">
    <subcellularLocation>
        <location evidence="1">Nucleus</location>
    </subcellularLocation>
</comment>
<dbReference type="GO" id="GO:0000981">
    <property type="term" value="F:DNA-binding transcription factor activity, RNA polymerase II-specific"/>
    <property type="evidence" value="ECO:0007669"/>
    <property type="project" value="InterPro"/>
</dbReference>
<keyword evidence="3" id="KW-0805">Transcription regulation</keyword>
<dbReference type="PANTHER" id="PTHR31001:SF85">
    <property type="entry name" value="ZN(II)2CYS6 TRANSCRIPTION FACTOR (EUROFUNG)"/>
    <property type="match status" value="1"/>
</dbReference>
<gene>
    <name evidence="9" type="ORF">HRR80_000498</name>
</gene>
<dbReference type="EMBL" id="JAJGCB010000001">
    <property type="protein sequence ID" value="KAJ8995740.1"/>
    <property type="molecule type" value="Genomic_DNA"/>
</dbReference>
<feature type="region of interest" description="Disordered" evidence="7">
    <location>
        <begin position="86"/>
        <end position="137"/>
    </location>
</feature>
<dbReference type="Proteomes" id="UP001161757">
    <property type="component" value="Unassembled WGS sequence"/>
</dbReference>
<dbReference type="SMART" id="SM00906">
    <property type="entry name" value="Fungal_trans"/>
    <property type="match status" value="1"/>
</dbReference>
<evidence type="ECO:0000256" key="7">
    <source>
        <dbReference type="SAM" id="MobiDB-lite"/>
    </source>
</evidence>
<dbReference type="GO" id="GO:0005634">
    <property type="term" value="C:nucleus"/>
    <property type="evidence" value="ECO:0007669"/>
    <property type="project" value="UniProtKB-SubCell"/>
</dbReference>
<dbReference type="Pfam" id="PF04082">
    <property type="entry name" value="Fungal_trans"/>
    <property type="match status" value="1"/>
</dbReference>
<keyword evidence="6" id="KW-0539">Nucleus</keyword>
<keyword evidence="4" id="KW-0238">DNA-binding</keyword>
<dbReference type="SMART" id="SM00066">
    <property type="entry name" value="GAL4"/>
    <property type="match status" value="1"/>
</dbReference>
<dbReference type="InterPro" id="IPR007219">
    <property type="entry name" value="XnlR_reg_dom"/>
</dbReference>
<proteinExistence type="predicted"/>
<dbReference type="InterPro" id="IPR036864">
    <property type="entry name" value="Zn2-C6_fun-type_DNA-bd_sf"/>
</dbReference>
<dbReference type="PANTHER" id="PTHR31001">
    <property type="entry name" value="UNCHARACTERIZED TRANSCRIPTIONAL REGULATORY PROTEIN"/>
    <property type="match status" value="1"/>
</dbReference>
<dbReference type="Pfam" id="PF00172">
    <property type="entry name" value="Zn_clus"/>
    <property type="match status" value="1"/>
</dbReference>
<evidence type="ECO:0000259" key="8">
    <source>
        <dbReference type="PROSITE" id="PS50048"/>
    </source>
</evidence>
<dbReference type="GO" id="GO:0003677">
    <property type="term" value="F:DNA binding"/>
    <property type="evidence" value="ECO:0007669"/>
    <property type="project" value="UniProtKB-KW"/>
</dbReference>
<evidence type="ECO:0000256" key="3">
    <source>
        <dbReference type="ARBA" id="ARBA00023015"/>
    </source>
</evidence>
<accession>A0AAN6F518</accession>
<evidence type="ECO:0000256" key="1">
    <source>
        <dbReference type="ARBA" id="ARBA00004123"/>
    </source>
</evidence>
<feature type="region of interest" description="Disordered" evidence="7">
    <location>
        <begin position="1"/>
        <end position="22"/>
    </location>
</feature>
<sequence length="779" mass="88441">MTHSVGMSSSATPTPTRQPAATHACVRCSERKVKCDKKHPCTACLRFDFECVYRPLGPRKTRKQSTPNRVLIQRLRRYESMLQGQRVDAGANDGTPTARGEHALEDGSQSPAVRASHTEIPVPETVSEPEQVPSSSRRAYNAGSLTYLESGLWTRAVEEFPKPSITLENVSDQESDNENSDDYNYDFLSDLAGATDSVNMTHPPKAHILVLWQTFRDNVDPVVKIVHAPTVEGLIQSAMANPDRMSRSFEALMFALYSLAVFTLRDEECGQKFGETRQTLLSRYTAATRLALGRAKVLRTTNVVVLQAFIFHLFSIRDTCHPRTLCTLTGMAMRLAEGMGLHRDGQLLGLAPFEVELRRRIWWQLSWFDSRTSELIGMRKFQNTTLDKRSPRLPSNIDDEALFPGMEETPKAANRVTTLALCAIRWEVAGFWTNYVSIRRQQGLEDGFWSNSPEPDSMKARDHIIDELEATLETKYIRYCDPLEPVQLMAMMFARGNITTMRFLSHHPRRWGSSKVPESETDFVWKLSIKLLDGHIQLYTNPQLRGYTWQSSFYFAWEALVHVLDTLHANPLCREHDKAWRLVGATYDWNPDFVNNSKMPLRVAIGDLCLRAHKAREVALEEQGLPLPPRPWYVLKFHQQREKAKLRKQDHENRSADLSLTRSIHMCSPVDSGQGYLSLADRDDTGLLKGHADPHYPESRSFQAFSGEQTQLYLDDNGSWPGQCLDGQSHGFPPGPTDTSPDNHNLLFDQDYNPESWMNETLDWTQWDTLSGTADMFGG</sequence>
<comment type="caution">
    <text evidence="9">The sequence shown here is derived from an EMBL/GenBank/DDBJ whole genome shotgun (WGS) entry which is preliminary data.</text>
</comment>
<dbReference type="Gene3D" id="4.10.240.10">
    <property type="entry name" value="Zn(2)-C6 fungal-type DNA-binding domain"/>
    <property type="match status" value="1"/>
</dbReference>
<keyword evidence="5" id="KW-0804">Transcription</keyword>
<dbReference type="PROSITE" id="PS50048">
    <property type="entry name" value="ZN2_CY6_FUNGAL_2"/>
    <property type="match status" value="1"/>
</dbReference>
<dbReference type="GO" id="GO:0006351">
    <property type="term" value="P:DNA-templated transcription"/>
    <property type="evidence" value="ECO:0007669"/>
    <property type="project" value="InterPro"/>
</dbReference>
<feature type="compositionally biased region" description="Low complexity" evidence="7">
    <location>
        <begin position="8"/>
        <end position="22"/>
    </location>
</feature>
<evidence type="ECO:0000256" key="4">
    <source>
        <dbReference type="ARBA" id="ARBA00023125"/>
    </source>
</evidence>
<evidence type="ECO:0000256" key="2">
    <source>
        <dbReference type="ARBA" id="ARBA00022723"/>
    </source>
</evidence>
<dbReference type="SUPFAM" id="SSF57701">
    <property type="entry name" value="Zn2/Cys6 DNA-binding domain"/>
    <property type="match status" value="1"/>
</dbReference>
<evidence type="ECO:0000313" key="10">
    <source>
        <dbReference type="Proteomes" id="UP001161757"/>
    </source>
</evidence>
<organism evidence="9 10">
    <name type="scientific">Exophiala dermatitidis</name>
    <name type="common">Black yeast-like fungus</name>
    <name type="synonym">Wangiella dermatitidis</name>
    <dbReference type="NCBI Taxonomy" id="5970"/>
    <lineage>
        <taxon>Eukaryota</taxon>
        <taxon>Fungi</taxon>
        <taxon>Dikarya</taxon>
        <taxon>Ascomycota</taxon>
        <taxon>Pezizomycotina</taxon>
        <taxon>Eurotiomycetes</taxon>
        <taxon>Chaetothyriomycetidae</taxon>
        <taxon>Chaetothyriales</taxon>
        <taxon>Herpotrichiellaceae</taxon>
        <taxon>Exophiala</taxon>
    </lineage>
</organism>
<dbReference type="InterPro" id="IPR050613">
    <property type="entry name" value="Sec_Metabolite_Reg"/>
</dbReference>